<dbReference type="InterPro" id="IPR001279">
    <property type="entry name" value="Metallo-B-lactamas"/>
</dbReference>
<protein>
    <submittedName>
        <fullName evidence="2">MBL fold metallo-hydrolase</fullName>
    </submittedName>
</protein>
<name>A0AAT9FQB5_9BACT</name>
<accession>A0AAT9FQB5</accession>
<organism evidence="2">
    <name type="scientific">Oceaniferula spumae</name>
    <dbReference type="NCBI Taxonomy" id="2979115"/>
    <lineage>
        <taxon>Bacteria</taxon>
        <taxon>Pseudomonadati</taxon>
        <taxon>Verrucomicrobiota</taxon>
        <taxon>Verrucomicrobiia</taxon>
        <taxon>Verrucomicrobiales</taxon>
        <taxon>Verrucomicrobiaceae</taxon>
        <taxon>Oceaniferula</taxon>
    </lineage>
</organism>
<gene>
    <name evidence="2" type="ORF">NT6N_31290</name>
</gene>
<feature type="domain" description="Metallo-beta-lactamase" evidence="1">
    <location>
        <begin position="41"/>
        <end position="235"/>
    </location>
</feature>
<dbReference type="CDD" id="cd16279">
    <property type="entry name" value="metallo-hydrolase-like_MBL-fold"/>
    <property type="match status" value="1"/>
</dbReference>
<proteinExistence type="predicted"/>
<dbReference type="KEGG" id="osu:NT6N_31290"/>
<dbReference type="SUPFAM" id="SSF56281">
    <property type="entry name" value="Metallo-hydrolase/oxidoreductase"/>
    <property type="match status" value="1"/>
</dbReference>
<evidence type="ECO:0000259" key="1">
    <source>
        <dbReference type="SMART" id="SM00849"/>
    </source>
</evidence>
<dbReference type="AlphaFoldDB" id="A0AAT9FQB5"/>
<dbReference type="SMART" id="SM00849">
    <property type="entry name" value="Lactamase_B"/>
    <property type="match status" value="1"/>
</dbReference>
<dbReference type="InterPro" id="IPR036866">
    <property type="entry name" value="RibonucZ/Hydroxyglut_hydro"/>
</dbReference>
<reference evidence="2" key="1">
    <citation type="submission" date="2024-07" db="EMBL/GenBank/DDBJ databases">
        <title>Complete genome sequence of Verrucomicrobiaceae bacterium NT6N.</title>
        <authorList>
            <person name="Huang C."/>
            <person name="Takami H."/>
            <person name="Hamasaki K."/>
        </authorList>
    </citation>
    <scope>NUCLEOTIDE SEQUENCE</scope>
    <source>
        <strain evidence="2">NT6N</strain>
    </source>
</reference>
<dbReference type="PANTHER" id="PTHR42663">
    <property type="entry name" value="HYDROLASE C777.06C-RELATED-RELATED"/>
    <property type="match status" value="1"/>
</dbReference>
<dbReference type="Gene3D" id="3.60.15.10">
    <property type="entry name" value="Ribonuclease Z/Hydroxyacylglutathione hydrolase-like"/>
    <property type="match status" value="1"/>
</dbReference>
<dbReference type="EMBL" id="AP026866">
    <property type="protein sequence ID" value="BDS08089.1"/>
    <property type="molecule type" value="Genomic_DNA"/>
</dbReference>
<sequence length="266" mass="29369">MAKLKPEISLTFLGTSTSTGVPVIGCPCPICTSGDPLLTRTRSSIHLQTEEISILVDSGPDLREQALREGLSRVDAVLYTHAHLDHITGFDELRAFCWHRDELLPLYGSAACLDEIKRMFSWAFLPTNTYRGYIKPAPVETSGPFNLGKLTITPIPVIHGSVETQGYRFDLPGSPSIAYLPDVKIIPDDSMELLANIPVLILDCLHRREHPTHMNLDEALTAAQNLAAERVYLTHISHELDIASVELPSHISFAHDGLKLDFPVTT</sequence>
<dbReference type="Pfam" id="PF12706">
    <property type="entry name" value="Lactamase_B_2"/>
    <property type="match status" value="1"/>
</dbReference>
<dbReference type="PANTHER" id="PTHR42663:SF6">
    <property type="entry name" value="HYDROLASE C777.06C-RELATED"/>
    <property type="match status" value="1"/>
</dbReference>
<evidence type="ECO:0000313" key="2">
    <source>
        <dbReference type="EMBL" id="BDS08089.1"/>
    </source>
</evidence>